<dbReference type="Proteomes" id="UP000610760">
    <property type="component" value="Unassembled WGS sequence"/>
</dbReference>
<dbReference type="InterPro" id="IPR006901">
    <property type="entry name" value="TrmK"/>
</dbReference>
<dbReference type="PANTHER" id="PTHR38451">
    <property type="entry name" value="TRNA (ADENINE(22)-N(1))-METHYLTRANSFERASE"/>
    <property type="match status" value="1"/>
</dbReference>
<dbReference type="Pfam" id="PF12847">
    <property type="entry name" value="Methyltransf_18"/>
    <property type="match status" value="1"/>
</dbReference>
<protein>
    <submittedName>
        <fullName evidence="1">SAM-dependent methyltransferase</fullName>
    </submittedName>
</protein>
<organism evidence="1 2">
    <name type="scientific">Fumia xinanensis</name>
    <dbReference type="NCBI Taxonomy" id="2763659"/>
    <lineage>
        <taxon>Bacteria</taxon>
        <taxon>Bacillati</taxon>
        <taxon>Bacillota</taxon>
        <taxon>Clostridia</taxon>
        <taxon>Eubacteriales</taxon>
        <taxon>Oscillospiraceae</taxon>
        <taxon>Fumia</taxon>
    </lineage>
</organism>
<dbReference type="AlphaFoldDB" id="A0A926I531"/>
<dbReference type="PANTHER" id="PTHR38451:SF1">
    <property type="entry name" value="TRNA (ADENINE(22)-N(1))-METHYLTRANSFERASE"/>
    <property type="match status" value="1"/>
</dbReference>
<keyword evidence="1" id="KW-0808">Transferase</keyword>
<reference evidence="1" key="1">
    <citation type="submission" date="2020-08" db="EMBL/GenBank/DDBJ databases">
        <title>Genome public.</title>
        <authorList>
            <person name="Liu C."/>
            <person name="Sun Q."/>
        </authorList>
    </citation>
    <scope>NUCLEOTIDE SEQUENCE</scope>
    <source>
        <strain evidence="1">NSJ-33</strain>
    </source>
</reference>
<dbReference type="SUPFAM" id="SSF53335">
    <property type="entry name" value="S-adenosyl-L-methionine-dependent methyltransferases"/>
    <property type="match status" value="1"/>
</dbReference>
<evidence type="ECO:0000313" key="2">
    <source>
        <dbReference type="Proteomes" id="UP000610760"/>
    </source>
</evidence>
<evidence type="ECO:0000313" key="1">
    <source>
        <dbReference type="EMBL" id="MBC8558450.1"/>
    </source>
</evidence>
<dbReference type="Gene3D" id="3.40.50.150">
    <property type="entry name" value="Vaccinia Virus protein VP39"/>
    <property type="match status" value="1"/>
</dbReference>
<dbReference type="PIRSF" id="PIRSF018637">
    <property type="entry name" value="TrmK"/>
    <property type="match status" value="1"/>
</dbReference>
<keyword evidence="2" id="KW-1185">Reference proteome</keyword>
<name>A0A926I531_9FIRM</name>
<proteinExistence type="predicted"/>
<sequence>MIAIDKRLKTIAGFVTHGGFAVDVGTDHGYLAIYLVESGRSKKALATDVREMPLQSAKQNIAEHLLGEKINTMLTDGLTGVELGGVTDIIVAGMGGILISEILEARHPLGGKNLVLQPMTQAGHLRQWLCQNGYNILEEAPAFVGDKAYCVIHAQYDGVVRDSDELFCLVGKIPQSKGEDVERYLAHIEQKLLKKAAGLKKSGKEPEELRRTLDLVDKLGRKR</sequence>
<dbReference type="EMBL" id="JACRSV010000001">
    <property type="protein sequence ID" value="MBC8558450.1"/>
    <property type="molecule type" value="Genomic_DNA"/>
</dbReference>
<dbReference type="InterPro" id="IPR029063">
    <property type="entry name" value="SAM-dependent_MTases_sf"/>
</dbReference>
<gene>
    <name evidence="1" type="ORF">H8710_00060</name>
</gene>
<dbReference type="RefSeq" id="WP_249293341.1">
    <property type="nucleotide sequence ID" value="NZ_JACRSV010000001.1"/>
</dbReference>
<dbReference type="GO" id="GO:0160105">
    <property type="term" value="F:tRNA (adenine(22)-N1)-methyltransferase activity"/>
    <property type="evidence" value="ECO:0007669"/>
    <property type="project" value="InterPro"/>
</dbReference>
<comment type="caution">
    <text evidence="1">The sequence shown here is derived from an EMBL/GenBank/DDBJ whole genome shotgun (WGS) entry which is preliminary data.</text>
</comment>
<keyword evidence="1" id="KW-0489">Methyltransferase</keyword>
<dbReference type="GO" id="GO:0032259">
    <property type="term" value="P:methylation"/>
    <property type="evidence" value="ECO:0007669"/>
    <property type="project" value="UniProtKB-KW"/>
</dbReference>
<accession>A0A926I531</accession>